<dbReference type="PANTHER" id="PTHR24006">
    <property type="entry name" value="UBIQUITIN CARBOXYL-TERMINAL HYDROLASE"/>
    <property type="match status" value="1"/>
</dbReference>
<dbReference type="GeneID" id="27308996"/>
<dbReference type="Gene3D" id="3.90.70.10">
    <property type="entry name" value="Cysteine proteinases"/>
    <property type="match status" value="1"/>
</dbReference>
<evidence type="ECO:0000256" key="3">
    <source>
        <dbReference type="SAM" id="Phobius"/>
    </source>
</evidence>
<evidence type="ECO:0000313" key="5">
    <source>
        <dbReference type="EMBL" id="KIW08083.1"/>
    </source>
</evidence>
<dbReference type="RefSeq" id="XP_016217952.1">
    <property type="nucleotide sequence ID" value="XM_016353857.1"/>
</dbReference>
<evidence type="ECO:0000313" key="6">
    <source>
        <dbReference type="Proteomes" id="UP000053259"/>
    </source>
</evidence>
<evidence type="ECO:0000259" key="4">
    <source>
        <dbReference type="PROSITE" id="PS50235"/>
    </source>
</evidence>
<feature type="compositionally biased region" description="Polar residues" evidence="2">
    <location>
        <begin position="552"/>
        <end position="578"/>
    </location>
</feature>
<dbReference type="FunCoup" id="A0A0D2AN04">
    <property type="interactions" value="42"/>
</dbReference>
<dbReference type="PANTHER" id="PTHR24006:SF904">
    <property type="entry name" value="UBIQUITIN CARBOXYL-TERMINAL HYDROLASE 16"/>
    <property type="match status" value="1"/>
</dbReference>
<dbReference type="PROSITE" id="PS00973">
    <property type="entry name" value="USP_2"/>
    <property type="match status" value="1"/>
</dbReference>
<feature type="transmembrane region" description="Helical" evidence="3">
    <location>
        <begin position="12"/>
        <end position="32"/>
    </location>
</feature>
<dbReference type="STRING" id="253628.A0A0D2AN04"/>
<dbReference type="CDD" id="cd02662">
    <property type="entry name" value="Peptidase_C19F"/>
    <property type="match status" value="1"/>
</dbReference>
<feature type="region of interest" description="Disordered" evidence="2">
    <location>
        <begin position="456"/>
        <end position="479"/>
    </location>
</feature>
<evidence type="ECO:0000256" key="1">
    <source>
        <dbReference type="RuleBase" id="RU366025"/>
    </source>
</evidence>
<keyword evidence="1" id="KW-0788">Thiol protease</keyword>
<keyword evidence="1" id="KW-0378">Hydrolase</keyword>
<dbReference type="GO" id="GO:0004843">
    <property type="term" value="F:cysteine-type deubiquitinase activity"/>
    <property type="evidence" value="ECO:0007669"/>
    <property type="project" value="UniProtKB-UniRule"/>
</dbReference>
<dbReference type="InterPro" id="IPR028889">
    <property type="entry name" value="USP"/>
</dbReference>
<dbReference type="InterPro" id="IPR001394">
    <property type="entry name" value="Peptidase_C19_UCH"/>
</dbReference>
<dbReference type="InterPro" id="IPR018200">
    <property type="entry name" value="USP_CS"/>
</dbReference>
<feature type="region of interest" description="Disordered" evidence="2">
    <location>
        <begin position="493"/>
        <end position="624"/>
    </location>
</feature>
<keyword evidence="3" id="KW-1133">Transmembrane helix</keyword>
<dbReference type="InterPro" id="IPR050164">
    <property type="entry name" value="Peptidase_C19"/>
</dbReference>
<feature type="region of interest" description="Disordered" evidence="2">
    <location>
        <begin position="217"/>
        <end position="237"/>
    </location>
</feature>
<dbReference type="AlphaFoldDB" id="A0A0D2AN04"/>
<dbReference type="GO" id="GO:0005634">
    <property type="term" value="C:nucleus"/>
    <property type="evidence" value="ECO:0007669"/>
    <property type="project" value="TreeGrafter"/>
</dbReference>
<keyword evidence="3" id="KW-0812">Transmembrane</keyword>
<accession>A0A0D2AN04</accession>
<keyword evidence="6" id="KW-1185">Reference proteome</keyword>
<dbReference type="EMBL" id="KN847531">
    <property type="protein sequence ID" value="KIW08083.1"/>
    <property type="molecule type" value="Genomic_DNA"/>
</dbReference>
<feature type="domain" description="USP" evidence="4">
    <location>
        <begin position="49"/>
        <end position="639"/>
    </location>
</feature>
<keyword evidence="1" id="KW-0645">Protease</keyword>
<dbReference type="SUPFAM" id="SSF54001">
    <property type="entry name" value="Cysteine proteinases"/>
    <property type="match status" value="1"/>
</dbReference>
<dbReference type="EC" id="3.4.19.12" evidence="1"/>
<proteinExistence type="inferred from homology"/>
<organism evidence="5 6">
    <name type="scientific">Verruconis gallopava</name>
    <dbReference type="NCBI Taxonomy" id="253628"/>
    <lineage>
        <taxon>Eukaryota</taxon>
        <taxon>Fungi</taxon>
        <taxon>Dikarya</taxon>
        <taxon>Ascomycota</taxon>
        <taxon>Pezizomycotina</taxon>
        <taxon>Dothideomycetes</taxon>
        <taxon>Pleosporomycetidae</taxon>
        <taxon>Venturiales</taxon>
        <taxon>Sympoventuriaceae</taxon>
        <taxon>Verruconis</taxon>
    </lineage>
</organism>
<dbReference type="PROSITE" id="PS50235">
    <property type="entry name" value="USP_3"/>
    <property type="match status" value="1"/>
</dbReference>
<dbReference type="InterPro" id="IPR038765">
    <property type="entry name" value="Papain-like_cys_pep_sf"/>
</dbReference>
<dbReference type="HOGENOM" id="CLU_018461_0_0_1"/>
<keyword evidence="1" id="KW-0833">Ubl conjugation pathway</keyword>
<comment type="similarity">
    <text evidence="1">Belongs to the peptidase C19 family.</text>
</comment>
<dbReference type="Proteomes" id="UP000053259">
    <property type="component" value="Unassembled WGS sequence"/>
</dbReference>
<dbReference type="GO" id="GO:0006508">
    <property type="term" value="P:proteolysis"/>
    <property type="evidence" value="ECO:0007669"/>
    <property type="project" value="UniProtKB-KW"/>
</dbReference>
<keyword evidence="3" id="KW-0472">Membrane</keyword>
<reference evidence="5 6" key="1">
    <citation type="submission" date="2015-01" db="EMBL/GenBank/DDBJ databases">
        <title>The Genome Sequence of Ochroconis gallopava CBS43764.</title>
        <authorList>
            <consortium name="The Broad Institute Genomics Platform"/>
            <person name="Cuomo C."/>
            <person name="de Hoog S."/>
            <person name="Gorbushina A."/>
            <person name="Stielow B."/>
            <person name="Teixiera M."/>
            <person name="Abouelleil A."/>
            <person name="Chapman S.B."/>
            <person name="Priest M."/>
            <person name="Young S.K."/>
            <person name="Wortman J."/>
            <person name="Nusbaum C."/>
            <person name="Birren B."/>
        </authorList>
    </citation>
    <scope>NUCLEOTIDE SEQUENCE [LARGE SCALE GENOMIC DNA]</scope>
    <source>
        <strain evidence="5 6">CBS 43764</strain>
    </source>
</reference>
<name>A0A0D2AN04_9PEZI</name>
<protein>
    <recommendedName>
        <fullName evidence="1">Ubiquitin carboxyl-terminal hydrolase</fullName>
        <ecNumber evidence="1">3.4.19.12</ecNumber>
    </recommendedName>
</protein>
<sequence>MPDKPLTIATYAAGASLAAITLVYVFGPTFLLDGNESANIKPSSRRPAVGLFNPANDCFINSVLQALAGLPHLRKYLIRETHRRRLDGEEIYKVTDEDLDSGLSETKLLRLQGLRAGIVTQALKDILDNLNERPIYKKTISAQPFVVALEKAFQTRISRQQQDAQEFLQVVAERICDEYHAGAKARKHAQELTLADLQIHGKDADSQKTTKCLADAENTVAESERPSGSESPSDDDQVAQTLKYVNPQEEEDGFPLEGKIESHIECQTCGFKPKSSISNFVTLTLHVPQKNSTTLNQCFDGMLKVEVIEGYKCDKCRLEHALVFKKGQLHSTLDSPMRQDLEAEIEKIEKAIEDDPEKPPEGVQLPDLKFAPKRTIKKHMRIAHFPKVLAIHLSRSIFETHYSSKNMAKVSFPEILPLGSIVDQKRYRLLCVVSHKGGHNSGHYETFRRQVTTTPFSTPHSFGAEGAYSRSGSPSLSTVASPRLTAINGKKLAGLSGKSPLSPKPQTDYAVAPSDLSSPLHPSPSTSSLSSRSSFSLSGSLRRKSRPPTSAPRDSTTAFTESNTNTKPNEEQVPSLNFDSAPAARKSSASHASQSTKKRKKSSSNNRWWRISDEKVKESKTSEVLSQQKEVYLLFYELMDESEEE</sequence>
<dbReference type="Pfam" id="PF00443">
    <property type="entry name" value="UCH"/>
    <property type="match status" value="1"/>
</dbReference>
<dbReference type="InParanoid" id="A0A0D2AN04"/>
<comment type="catalytic activity">
    <reaction evidence="1">
        <text>Thiol-dependent hydrolysis of ester, thioester, amide, peptide and isopeptide bonds formed by the C-terminal Gly of ubiquitin (a 76-residue protein attached to proteins as an intracellular targeting signal).</text>
        <dbReference type="EC" id="3.4.19.12"/>
    </reaction>
</comment>
<dbReference type="OrthoDB" id="2248014at2759"/>
<feature type="compositionally biased region" description="Low complexity" evidence="2">
    <location>
        <begin position="513"/>
        <end position="540"/>
    </location>
</feature>
<dbReference type="VEuPathDB" id="FungiDB:PV09_01023"/>
<dbReference type="PROSITE" id="PS00972">
    <property type="entry name" value="USP_1"/>
    <property type="match status" value="1"/>
</dbReference>
<feature type="compositionally biased region" description="Basic and acidic residues" evidence="2">
    <location>
        <begin position="610"/>
        <end position="621"/>
    </location>
</feature>
<dbReference type="GO" id="GO:0005829">
    <property type="term" value="C:cytosol"/>
    <property type="evidence" value="ECO:0007669"/>
    <property type="project" value="TreeGrafter"/>
</dbReference>
<gene>
    <name evidence="5" type="ORF">PV09_01023</name>
</gene>
<feature type="compositionally biased region" description="Polar residues" evidence="2">
    <location>
        <begin position="470"/>
        <end position="479"/>
    </location>
</feature>
<dbReference type="GO" id="GO:0016579">
    <property type="term" value="P:protein deubiquitination"/>
    <property type="evidence" value="ECO:0007669"/>
    <property type="project" value="InterPro"/>
</dbReference>
<evidence type="ECO:0000256" key="2">
    <source>
        <dbReference type="SAM" id="MobiDB-lite"/>
    </source>
</evidence>